<reference evidence="2 3" key="1">
    <citation type="submission" date="2022-04" db="EMBL/GenBank/DDBJ databases">
        <title>Hymenobacter sp. isolated from the air.</title>
        <authorList>
            <person name="Won M."/>
            <person name="Lee C.-M."/>
            <person name="Woen H.-Y."/>
            <person name="Kwon S.-W."/>
        </authorList>
    </citation>
    <scope>NUCLEOTIDE SEQUENCE [LARGE SCALE GENOMIC DNA]</scope>
    <source>
        <strain evidence="3">5116 S-27</strain>
    </source>
</reference>
<proteinExistence type="predicted"/>
<sequence>MDFIDYYGFVHNTLGLTVGAAVIVSFVIFQAGMAKPENRYVLKNPIFKFLWVSGTTGFIILFVVGGSIDWYLQSRFRKHAKATAATTRQVVINDKLTTMPGAFFADLQRTVDRVDGRSTFLPECLTTVIFQDGGRPDTFLFGQDSRDSSRYWILYPRYKVSQREAIDRIQTSHLGPVLTSFR</sequence>
<keyword evidence="1" id="KW-1133">Transmembrane helix</keyword>
<keyword evidence="1" id="KW-0812">Transmembrane</keyword>
<keyword evidence="1" id="KW-0472">Membrane</keyword>
<keyword evidence="3" id="KW-1185">Reference proteome</keyword>
<name>A0ABY4F9W7_9BACT</name>
<dbReference type="EMBL" id="CP095049">
    <property type="protein sequence ID" value="UOQ51251.1"/>
    <property type="molecule type" value="Genomic_DNA"/>
</dbReference>
<evidence type="ECO:0000256" key="1">
    <source>
        <dbReference type="SAM" id="Phobius"/>
    </source>
</evidence>
<dbReference type="Proteomes" id="UP000831785">
    <property type="component" value="Chromosome"/>
</dbReference>
<evidence type="ECO:0000313" key="2">
    <source>
        <dbReference type="EMBL" id="UOQ51251.1"/>
    </source>
</evidence>
<accession>A0ABY4F9W7</accession>
<protein>
    <submittedName>
        <fullName evidence="2">Uncharacterized protein</fullName>
    </submittedName>
</protein>
<gene>
    <name evidence="2" type="ORF">MUN80_15960</name>
</gene>
<organism evidence="2 3">
    <name type="scientific">Hymenobacter cellulosivorans</name>
    <dbReference type="NCBI Taxonomy" id="2932249"/>
    <lineage>
        <taxon>Bacteria</taxon>
        <taxon>Pseudomonadati</taxon>
        <taxon>Bacteroidota</taxon>
        <taxon>Cytophagia</taxon>
        <taxon>Cytophagales</taxon>
        <taxon>Hymenobacteraceae</taxon>
        <taxon>Hymenobacter</taxon>
    </lineage>
</organism>
<feature type="transmembrane region" description="Helical" evidence="1">
    <location>
        <begin position="7"/>
        <end position="29"/>
    </location>
</feature>
<evidence type="ECO:0000313" key="3">
    <source>
        <dbReference type="Proteomes" id="UP000831785"/>
    </source>
</evidence>
<feature type="transmembrane region" description="Helical" evidence="1">
    <location>
        <begin position="49"/>
        <end position="72"/>
    </location>
</feature>
<dbReference type="RefSeq" id="WP_244714460.1">
    <property type="nucleotide sequence ID" value="NZ_CP095049.1"/>
</dbReference>